<dbReference type="Pfam" id="PF13306">
    <property type="entry name" value="LRR_5"/>
    <property type="match status" value="1"/>
</dbReference>
<feature type="compositionally biased region" description="Polar residues" evidence="1">
    <location>
        <begin position="11"/>
        <end position="21"/>
    </location>
</feature>
<dbReference type="InterPro" id="IPR026906">
    <property type="entry name" value="LRR_5"/>
</dbReference>
<evidence type="ECO:0000256" key="1">
    <source>
        <dbReference type="SAM" id="MobiDB-lite"/>
    </source>
</evidence>
<dbReference type="SUPFAM" id="SSF52058">
    <property type="entry name" value="L domain-like"/>
    <property type="match status" value="1"/>
</dbReference>
<dbReference type="EMBL" id="GDID01001183">
    <property type="protein sequence ID" value="JAP95423.1"/>
    <property type="molecule type" value="Transcribed_RNA"/>
</dbReference>
<gene>
    <name evidence="2" type="ORF">TPC1_11595</name>
</gene>
<organism evidence="2">
    <name type="scientific">Trepomonas sp. PC1</name>
    <dbReference type="NCBI Taxonomy" id="1076344"/>
    <lineage>
        <taxon>Eukaryota</taxon>
        <taxon>Metamonada</taxon>
        <taxon>Diplomonadida</taxon>
        <taxon>Hexamitidae</taxon>
        <taxon>Hexamitinae</taxon>
        <taxon>Trepomonas</taxon>
    </lineage>
</organism>
<dbReference type="Gene3D" id="3.80.10.10">
    <property type="entry name" value="Ribonuclease Inhibitor"/>
    <property type="match status" value="2"/>
</dbReference>
<protein>
    <submittedName>
        <fullName evidence="2">Leucine rich repeats-containing protein</fullName>
    </submittedName>
</protein>
<dbReference type="InterPro" id="IPR053139">
    <property type="entry name" value="Surface_bspA-like"/>
</dbReference>
<dbReference type="AlphaFoldDB" id="A0A146KFE2"/>
<feature type="region of interest" description="Disordered" evidence="1">
    <location>
        <begin position="1"/>
        <end position="26"/>
    </location>
</feature>
<dbReference type="PANTHER" id="PTHR45661">
    <property type="entry name" value="SURFACE ANTIGEN"/>
    <property type="match status" value="1"/>
</dbReference>
<reference evidence="2" key="1">
    <citation type="submission" date="2015-07" db="EMBL/GenBank/DDBJ databases">
        <title>Adaptation to a free-living lifestyle via gene acquisitions in the diplomonad Trepomonas sp. PC1.</title>
        <authorList>
            <person name="Xu F."/>
            <person name="Jerlstrom-Hultqvist J."/>
            <person name="Kolisko M."/>
            <person name="Simpson A.G.B."/>
            <person name="Roger A.J."/>
            <person name="Svard S.G."/>
            <person name="Andersson J.O."/>
        </authorList>
    </citation>
    <scope>NUCLEOTIDE SEQUENCE</scope>
    <source>
        <strain evidence="2">PC1</strain>
    </source>
</reference>
<accession>A0A146KFE2</accession>
<dbReference type="PANTHER" id="PTHR45661:SF3">
    <property type="entry name" value="IG-LIKE DOMAIN-CONTAINING PROTEIN"/>
    <property type="match status" value="1"/>
</dbReference>
<evidence type="ECO:0000313" key="2">
    <source>
        <dbReference type="EMBL" id="JAP95423.1"/>
    </source>
</evidence>
<feature type="non-terminal residue" evidence="2">
    <location>
        <position position="1"/>
    </location>
</feature>
<dbReference type="InterPro" id="IPR032675">
    <property type="entry name" value="LRR_dom_sf"/>
</dbReference>
<feature type="non-terminal residue" evidence="2">
    <location>
        <position position="391"/>
    </location>
</feature>
<name>A0A146KFE2_9EUKA</name>
<sequence length="391" mass="45221">ENEVIGKLTDGETQQQNLSSGKQKSNQKIKQIKKQLYQTSQQTLQLYWQKKFICSDLYQRVDVTLPLQDDSVFENELKNNRYEKQKFIENAHYVELSGSFFDTVQENKELIGIYLPNVRNSTSHQFHDNRLQVIIASKIRDLAPNMFGSNYYLKLIKTDCVTLNNGLLTLAKHIKLIPKDCFKSISTITHIDLSEVEEIDESVFMNCRELVHVEGAKLLKIGLFSFGMCSKLESANLPLLENIQQLAFQQAFQLKRMVLLSNTSFQMTSHEFYQCHGLQTVCIKSVSVLGTESFYQCFNLQYARFDSVRLVKERCFLDCKALKQFIAPKLTKIESRAFAGCEALVQFTTPQSLKAHEESFLGCDRLKMMKERNIRKMDELAGKLRMVNEYM</sequence>
<proteinExistence type="predicted"/>